<keyword evidence="4" id="KW-1185">Reference proteome</keyword>
<dbReference type="SUPFAM" id="SSF55785">
    <property type="entry name" value="PYP-like sensor domain (PAS domain)"/>
    <property type="match status" value="1"/>
</dbReference>
<accession>A0A346XSJ8</accession>
<dbReference type="SUPFAM" id="SSF55073">
    <property type="entry name" value="Nucleotide cyclase"/>
    <property type="match status" value="1"/>
</dbReference>
<dbReference type="PANTHER" id="PTHR44757">
    <property type="entry name" value="DIGUANYLATE CYCLASE DGCP"/>
    <property type="match status" value="1"/>
</dbReference>
<proteinExistence type="predicted"/>
<dbReference type="InterPro" id="IPR043128">
    <property type="entry name" value="Rev_trsase/Diguanyl_cyclase"/>
</dbReference>
<sequence>MLTEDEWGDDAIRSVIDDLPDPLVCFLPNGTVLYSNRAHDVIHGAQPGTLVGTDFVELLPEEHHRTARRFLARMSAEVGPDNRTVHSVTEVRPNGKPVFVEWTNTAHFDEEGQLLGVIASGRDITARQLEQAQLAHEIRHDALTGVLSRYGLEQHLADCYAAAGDDVPELTLIYLDLDGFKEINDRHGHHIGDATLIAVGDVLRGVVRPDDAVGRLGGDEFVLVLHGTDRTSLPIARVRQITRSLNTLDHPVGVSVGLASPRYGESWAQLIAEADRQMFVHKHGTREVRIDA</sequence>
<dbReference type="InterPro" id="IPR035965">
    <property type="entry name" value="PAS-like_dom_sf"/>
</dbReference>
<evidence type="ECO:0000313" key="4">
    <source>
        <dbReference type="Proteomes" id="UP000264006"/>
    </source>
</evidence>
<dbReference type="AlphaFoldDB" id="A0A346XSJ8"/>
<dbReference type="SMART" id="SM00086">
    <property type="entry name" value="PAC"/>
    <property type="match status" value="1"/>
</dbReference>
<dbReference type="Gene3D" id="3.30.450.20">
    <property type="entry name" value="PAS domain"/>
    <property type="match status" value="1"/>
</dbReference>
<dbReference type="PROSITE" id="PS50887">
    <property type="entry name" value="GGDEF"/>
    <property type="match status" value="1"/>
</dbReference>
<dbReference type="OrthoDB" id="23692at2"/>
<dbReference type="InterPro" id="IPR000160">
    <property type="entry name" value="GGDEF_dom"/>
</dbReference>
<reference evidence="3 4" key="1">
    <citation type="submission" date="2018-09" db="EMBL/GenBank/DDBJ databases">
        <title>Complete genome sequence of Euzebya sp. DY32-46 isolated from seawater of Pacific Ocean.</title>
        <authorList>
            <person name="Xu L."/>
            <person name="Wu Y.-H."/>
            <person name="Xu X.-W."/>
        </authorList>
    </citation>
    <scope>NUCLEOTIDE SEQUENCE [LARGE SCALE GENOMIC DNA]</scope>
    <source>
        <strain evidence="3 4">DY32-46</strain>
    </source>
</reference>
<name>A0A346XSJ8_9ACTN</name>
<evidence type="ECO:0000259" key="2">
    <source>
        <dbReference type="PROSITE" id="PS50887"/>
    </source>
</evidence>
<dbReference type="Pfam" id="PF08448">
    <property type="entry name" value="PAS_4"/>
    <property type="match status" value="1"/>
</dbReference>
<dbReference type="CDD" id="cd01949">
    <property type="entry name" value="GGDEF"/>
    <property type="match status" value="1"/>
</dbReference>
<dbReference type="SMART" id="SM00267">
    <property type="entry name" value="GGDEF"/>
    <property type="match status" value="1"/>
</dbReference>
<dbReference type="InterPro" id="IPR013656">
    <property type="entry name" value="PAS_4"/>
</dbReference>
<dbReference type="PROSITE" id="PS50113">
    <property type="entry name" value="PAC"/>
    <property type="match status" value="1"/>
</dbReference>
<dbReference type="NCBIfam" id="TIGR00254">
    <property type="entry name" value="GGDEF"/>
    <property type="match status" value="1"/>
</dbReference>
<dbReference type="KEGG" id="euz:DVS28_a0488"/>
<dbReference type="PANTHER" id="PTHR44757:SF2">
    <property type="entry name" value="BIOFILM ARCHITECTURE MAINTENANCE PROTEIN MBAA"/>
    <property type="match status" value="1"/>
</dbReference>
<dbReference type="Pfam" id="PF00990">
    <property type="entry name" value="GGDEF"/>
    <property type="match status" value="1"/>
</dbReference>
<dbReference type="RefSeq" id="WP_114590037.1">
    <property type="nucleotide sequence ID" value="NZ_CP031165.1"/>
</dbReference>
<dbReference type="Proteomes" id="UP000264006">
    <property type="component" value="Chromosome"/>
</dbReference>
<gene>
    <name evidence="3" type="ORF">DVS28_a0488</name>
</gene>
<feature type="domain" description="PAC" evidence="1">
    <location>
        <begin position="84"/>
        <end position="136"/>
    </location>
</feature>
<dbReference type="InterPro" id="IPR052155">
    <property type="entry name" value="Biofilm_reg_signaling"/>
</dbReference>
<dbReference type="EMBL" id="CP031165">
    <property type="protein sequence ID" value="AXV05195.1"/>
    <property type="molecule type" value="Genomic_DNA"/>
</dbReference>
<dbReference type="Gene3D" id="3.30.70.270">
    <property type="match status" value="1"/>
</dbReference>
<dbReference type="InterPro" id="IPR029787">
    <property type="entry name" value="Nucleotide_cyclase"/>
</dbReference>
<dbReference type="InterPro" id="IPR001610">
    <property type="entry name" value="PAC"/>
</dbReference>
<feature type="domain" description="GGDEF" evidence="2">
    <location>
        <begin position="168"/>
        <end position="292"/>
    </location>
</feature>
<dbReference type="InterPro" id="IPR000700">
    <property type="entry name" value="PAS-assoc_C"/>
</dbReference>
<protein>
    <submittedName>
        <fullName evidence="3">Diguanylate cyclase/phosphodiesterase (GGDEF &amp; EAL domains) with PAS/PAC sensor(S)</fullName>
    </submittedName>
</protein>
<evidence type="ECO:0000259" key="1">
    <source>
        <dbReference type="PROSITE" id="PS50113"/>
    </source>
</evidence>
<dbReference type="CDD" id="cd00130">
    <property type="entry name" value="PAS"/>
    <property type="match status" value="1"/>
</dbReference>
<dbReference type="InterPro" id="IPR000014">
    <property type="entry name" value="PAS"/>
</dbReference>
<organism evidence="3 4">
    <name type="scientific">Euzebya pacifica</name>
    <dbReference type="NCBI Taxonomy" id="1608957"/>
    <lineage>
        <taxon>Bacteria</taxon>
        <taxon>Bacillati</taxon>
        <taxon>Actinomycetota</taxon>
        <taxon>Nitriliruptoria</taxon>
        <taxon>Euzebyales</taxon>
    </lineage>
</organism>
<evidence type="ECO:0000313" key="3">
    <source>
        <dbReference type="EMBL" id="AXV05195.1"/>
    </source>
</evidence>
<dbReference type="NCBIfam" id="TIGR00229">
    <property type="entry name" value="sensory_box"/>
    <property type="match status" value="1"/>
</dbReference>